<protein>
    <submittedName>
        <fullName evidence="1">Uncharacterized protein</fullName>
    </submittedName>
</protein>
<organism evidence="1 2">
    <name type="scientific">Chiloscyllium punctatum</name>
    <name type="common">Brownbanded bambooshark</name>
    <name type="synonym">Hemiscyllium punctatum</name>
    <dbReference type="NCBI Taxonomy" id="137246"/>
    <lineage>
        <taxon>Eukaryota</taxon>
        <taxon>Metazoa</taxon>
        <taxon>Chordata</taxon>
        <taxon>Craniata</taxon>
        <taxon>Vertebrata</taxon>
        <taxon>Chondrichthyes</taxon>
        <taxon>Elasmobranchii</taxon>
        <taxon>Galeomorphii</taxon>
        <taxon>Galeoidea</taxon>
        <taxon>Orectolobiformes</taxon>
        <taxon>Hemiscylliidae</taxon>
        <taxon>Chiloscyllium</taxon>
    </lineage>
</organism>
<dbReference type="AlphaFoldDB" id="A0A401T4Q5"/>
<sequence length="102" mass="11954">MGLCLGSESTAEERQARLRSEKIDRVLCECAKQEQNMVKILLLVRAAFELVTRWRTFGSTNGHVPVECPCEFLFLIFDKYPYCFKQNVANRFFRFGSKLYLF</sequence>
<accession>A0A401T4Q5</accession>
<evidence type="ECO:0000313" key="1">
    <source>
        <dbReference type="EMBL" id="GCC37602.1"/>
    </source>
</evidence>
<reference evidence="1 2" key="1">
    <citation type="journal article" date="2018" name="Nat. Ecol. Evol.">
        <title>Shark genomes provide insights into elasmobranch evolution and the origin of vertebrates.</title>
        <authorList>
            <person name="Hara Y"/>
            <person name="Yamaguchi K"/>
            <person name="Onimaru K"/>
            <person name="Kadota M"/>
            <person name="Koyanagi M"/>
            <person name="Keeley SD"/>
            <person name="Tatsumi K"/>
            <person name="Tanaka K"/>
            <person name="Motone F"/>
            <person name="Kageyama Y"/>
            <person name="Nozu R"/>
            <person name="Adachi N"/>
            <person name="Nishimura O"/>
            <person name="Nakagawa R"/>
            <person name="Tanegashima C"/>
            <person name="Kiyatake I"/>
            <person name="Matsumoto R"/>
            <person name="Murakumo K"/>
            <person name="Nishida K"/>
            <person name="Terakita A"/>
            <person name="Kuratani S"/>
            <person name="Sato K"/>
            <person name="Hyodo S Kuraku.S."/>
        </authorList>
    </citation>
    <scope>NUCLEOTIDE SEQUENCE [LARGE SCALE GENOMIC DNA]</scope>
</reference>
<dbReference type="EMBL" id="BEZZ01001026">
    <property type="protein sequence ID" value="GCC37602.1"/>
    <property type="molecule type" value="Genomic_DNA"/>
</dbReference>
<name>A0A401T4Q5_CHIPU</name>
<keyword evidence="2" id="KW-1185">Reference proteome</keyword>
<gene>
    <name evidence="1" type="ORF">chiPu_0016106</name>
</gene>
<comment type="caution">
    <text evidence="1">The sequence shown here is derived from an EMBL/GenBank/DDBJ whole genome shotgun (WGS) entry which is preliminary data.</text>
</comment>
<evidence type="ECO:0000313" key="2">
    <source>
        <dbReference type="Proteomes" id="UP000287033"/>
    </source>
</evidence>
<dbReference type="Proteomes" id="UP000287033">
    <property type="component" value="Unassembled WGS sequence"/>
</dbReference>
<proteinExistence type="predicted"/>